<organism evidence="4 5">
    <name type="scientific">Keguizhuia sedimenti</name>
    <dbReference type="NCBI Taxonomy" id="3064264"/>
    <lineage>
        <taxon>Bacteria</taxon>
        <taxon>Pseudomonadati</taxon>
        <taxon>Pseudomonadota</taxon>
        <taxon>Betaproteobacteria</taxon>
        <taxon>Burkholderiales</taxon>
        <taxon>Oxalobacteraceae</taxon>
        <taxon>Keguizhuia</taxon>
    </lineage>
</organism>
<evidence type="ECO:0000259" key="3">
    <source>
        <dbReference type="PROSITE" id="PS50887"/>
    </source>
</evidence>
<keyword evidence="1" id="KW-0597">Phosphoprotein</keyword>
<dbReference type="Pfam" id="PF00072">
    <property type="entry name" value="Response_reg"/>
    <property type="match status" value="1"/>
</dbReference>
<dbReference type="PROSITE" id="PS50110">
    <property type="entry name" value="RESPONSE_REGULATORY"/>
    <property type="match status" value="1"/>
</dbReference>
<reference evidence="4 5" key="1">
    <citation type="submission" date="2023-08" db="EMBL/GenBank/DDBJ databases">
        <title>Oxalobacteraceae gen .nov., isolated from river sludge outside the plant.</title>
        <authorList>
            <person name="Zhao S.Y."/>
        </authorList>
    </citation>
    <scope>NUCLEOTIDE SEQUENCE [LARGE SCALE GENOMIC DNA]</scope>
    <source>
        <strain evidence="4 5">R-40</strain>
    </source>
</reference>
<evidence type="ECO:0000313" key="4">
    <source>
        <dbReference type="EMBL" id="MDQ9171500.1"/>
    </source>
</evidence>
<sequence length="342" mass="38381">MTPVAPASKVLIVNDDIHSAIALRSVLSEAIDRKEYEVVLAYSGEDALRQVMRQEFAVILLDVKMPIMDGFETADAIHSNPRLASLPIIFVTAYFDDDFHRLQGYQKGAADYIFMPVNPKILQTKISIFVEMARQKQTLQNQKEELYQINNKLRIQRLTSLANQVSLLADEAGNQNEAVQLPETSAQKDSLTGVLNRPMMYEHLEYAVGYATRYHEQFALVILEIDDLDAPEATFGMPVADFVLIEIANRISFSVRLADPIARIEDNQFAILLKSIAGLREAVQVMEKLASEISKPYLLEKGTMEIDFQIGLAMYPQDGVRPCDIMDTAKSSLYPGKQFVTA</sequence>
<protein>
    <submittedName>
        <fullName evidence="4">Diguanylate cyclase</fullName>
        <ecNumber evidence="4">2.7.7.65</ecNumber>
    </submittedName>
</protein>
<evidence type="ECO:0000256" key="1">
    <source>
        <dbReference type="PROSITE-ProRule" id="PRU00169"/>
    </source>
</evidence>
<dbReference type="PANTHER" id="PTHR44757">
    <property type="entry name" value="DIGUANYLATE CYCLASE DGCP"/>
    <property type="match status" value="1"/>
</dbReference>
<dbReference type="NCBIfam" id="TIGR00254">
    <property type="entry name" value="GGDEF"/>
    <property type="match status" value="1"/>
</dbReference>
<dbReference type="Pfam" id="PF00990">
    <property type="entry name" value="GGDEF"/>
    <property type="match status" value="1"/>
</dbReference>
<dbReference type="EC" id="2.7.7.65" evidence="4"/>
<dbReference type="EMBL" id="JAUYVH010000009">
    <property type="protein sequence ID" value="MDQ9171500.1"/>
    <property type="molecule type" value="Genomic_DNA"/>
</dbReference>
<dbReference type="InterPro" id="IPR011006">
    <property type="entry name" value="CheY-like_superfamily"/>
</dbReference>
<evidence type="ECO:0000313" key="5">
    <source>
        <dbReference type="Proteomes" id="UP001225596"/>
    </source>
</evidence>
<dbReference type="PANTHER" id="PTHR44757:SF2">
    <property type="entry name" value="BIOFILM ARCHITECTURE MAINTENANCE PROTEIN MBAA"/>
    <property type="match status" value="1"/>
</dbReference>
<evidence type="ECO:0000259" key="2">
    <source>
        <dbReference type="PROSITE" id="PS50110"/>
    </source>
</evidence>
<dbReference type="GO" id="GO:0052621">
    <property type="term" value="F:diguanylate cyclase activity"/>
    <property type="evidence" value="ECO:0007669"/>
    <property type="project" value="UniProtKB-EC"/>
</dbReference>
<keyword evidence="4" id="KW-0808">Transferase</keyword>
<dbReference type="SMART" id="SM00267">
    <property type="entry name" value="GGDEF"/>
    <property type="match status" value="1"/>
</dbReference>
<dbReference type="SUPFAM" id="SSF52172">
    <property type="entry name" value="CheY-like"/>
    <property type="match status" value="1"/>
</dbReference>
<dbReference type="CDD" id="cd01949">
    <property type="entry name" value="GGDEF"/>
    <property type="match status" value="1"/>
</dbReference>
<comment type="caution">
    <text evidence="4">The sequence shown here is derived from an EMBL/GenBank/DDBJ whole genome shotgun (WGS) entry which is preliminary data.</text>
</comment>
<dbReference type="InterPro" id="IPR029787">
    <property type="entry name" value="Nucleotide_cyclase"/>
</dbReference>
<dbReference type="InterPro" id="IPR043128">
    <property type="entry name" value="Rev_trsase/Diguanyl_cyclase"/>
</dbReference>
<dbReference type="Gene3D" id="3.30.70.270">
    <property type="match status" value="1"/>
</dbReference>
<accession>A0ABU1BR67</accession>
<feature type="modified residue" description="4-aspartylphosphate" evidence="1">
    <location>
        <position position="62"/>
    </location>
</feature>
<dbReference type="InterPro" id="IPR000160">
    <property type="entry name" value="GGDEF_dom"/>
</dbReference>
<proteinExistence type="predicted"/>
<dbReference type="InterPro" id="IPR001789">
    <property type="entry name" value="Sig_transdc_resp-reg_receiver"/>
</dbReference>
<dbReference type="InterPro" id="IPR052155">
    <property type="entry name" value="Biofilm_reg_signaling"/>
</dbReference>
<dbReference type="Proteomes" id="UP001225596">
    <property type="component" value="Unassembled WGS sequence"/>
</dbReference>
<dbReference type="SUPFAM" id="SSF55073">
    <property type="entry name" value="Nucleotide cyclase"/>
    <property type="match status" value="1"/>
</dbReference>
<keyword evidence="5" id="KW-1185">Reference proteome</keyword>
<name>A0ABU1BR67_9BURK</name>
<feature type="domain" description="GGDEF" evidence="3">
    <location>
        <begin position="216"/>
        <end position="342"/>
    </location>
</feature>
<dbReference type="RefSeq" id="WP_338437434.1">
    <property type="nucleotide sequence ID" value="NZ_JAUYVH010000009.1"/>
</dbReference>
<feature type="domain" description="Response regulatory" evidence="2">
    <location>
        <begin position="9"/>
        <end position="130"/>
    </location>
</feature>
<gene>
    <name evidence="4" type="ORF">Q8A64_13890</name>
</gene>
<dbReference type="PROSITE" id="PS50887">
    <property type="entry name" value="GGDEF"/>
    <property type="match status" value="1"/>
</dbReference>
<dbReference type="SMART" id="SM00448">
    <property type="entry name" value="REC"/>
    <property type="match status" value="1"/>
</dbReference>
<dbReference type="Gene3D" id="3.40.50.2300">
    <property type="match status" value="1"/>
</dbReference>
<keyword evidence="4" id="KW-0548">Nucleotidyltransferase</keyword>